<dbReference type="InterPro" id="IPR022409">
    <property type="entry name" value="PKD/Chitinase_dom"/>
</dbReference>
<dbReference type="OrthoDB" id="1490014at2"/>
<dbReference type="PROSITE" id="PS50093">
    <property type="entry name" value="PKD"/>
    <property type="match status" value="2"/>
</dbReference>
<sequence>MKRLLLIFFIVLSFTQLQAGHISGGEMYYSYVGPGSNGGSIFRITLRLFRDCNPITNTGGAQLAPLPTSVVMGIFNRGSNTAYLDSVLVQRTSFTTLQLQNPFSCIINAPPVCYEVGLYSLQIDLPSSAQGYTVAFQTCCRINGLSNVSGQSIGATYVTNIPGTAQLGTETNSSPVFNVKDTVLICRNKRFTLPFSAVDPDAGDSLSYSFCDAYNSTGITSAATVKPNNPPYGSLTYNAGYSGSSPLGSGVNIDPRTGLISGVAPVGVPNPNGASYFVVNVCITEWRKGVIISQHRKDFTVRISDCDFADAELPLENRTCDGFTQTFQNLTPSTEIRTWYWDFGVGAATTDTSTQSVPTYTYADTGKYKVMLIVNRGEICTDTSYSDIYVYPGFFPDFNAYDGCMNVPIQFTDRTTSIYGSPNSWRWNFGNTAVLNDTSLLRNPQYSYPNLGTYQVQLIAGSTKGCLDTIIKPVVITDKPAIQLTNDTLICSIDTLQLNAAGQGTFAWTPSYNINNQNVANPLVSPDRPTKYFVTLTLAPGCFNTDSVFINVVDSVTLIPPNDTTICRGDSVTLRPSGDGLYFSWSPPTLFSNPTAKNPVVAPQSASTTYTVIGSIGKCTQTADVVVSTVPYPVVDAGQDDTICFDDTTTISASGVASSWLWSPARYVGSPTSATTTAFPLTTTDFVVRGTDTLGCPKPVYDTVRVTVIPPVIAFAGNDTAVVVGQPLQLNGSGGSVYQWQPPIYLNNPNIQNPVAIFDGSLENFRYIMLTTTPEGCFNYDTVNVRIFKIAPDILVPTGFTPDGNNLNDVLTPFTVGIAQFHYFRVFNRWGQEVFATTKQKDGWDGNFKGKQQDPGAFVWMVSGTDYLGRRITKKGTVILIR</sequence>
<keyword evidence="1" id="KW-0732">Signal</keyword>
<proteinExistence type="predicted"/>
<dbReference type="EMBL" id="SDHW01000001">
    <property type="protein sequence ID" value="RXK62499.1"/>
    <property type="molecule type" value="Genomic_DNA"/>
</dbReference>
<organism evidence="3 4">
    <name type="scientific">Lacibacter luteus</name>
    <dbReference type="NCBI Taxonomy" id="2508719"/>
    <lineage>
        <taxon>Bacteria</taxon>
        <taxon>Pseudomonadati</taxon>
        <taxon>Bacteroidota</taxon>
        <taxon>Chitinophagia</taxon>
        <taxon>Chitinophagales</taxon>
        <taxon>Chitinophagaceae</taxon>
        <taxon>Lacibacter</taxon>
    </lineage>
</organism>
<dbReference type="InterPro" id="IPR013783">
    <property type="entry name" value="Ig-like_fold"/>
</dbReference>
<dbReference type="SMART" id="SM00089">
    <property type="entry name" value="PKD"/>
    <property type="match status" value="2"/>
</dbReference>
<dbReference type="Gene3D" id="2.60.40.10">
    <property type="entry name" value="Immunoglobulins"/>
    <property type="match status" value="2"/>
</dbReference>
<comment type="caution">
    <text evidence="3">The sequence shown here is derived from an EMBL/GenBank/DDBJ whole genome shotgun (WGS) entry which is preliminary data.</text>
</comment>
<gene>
    <name evidence="3" type="ORF">ESA94_05725</name>
</gene>
<feature type="domain" description="PKD" evidence="2">
    <location>
        <begin position="326"/>
        <end position="375"/>
    </location>
</feature>
<feature type="signal peptide" evidence="1">
    <location>
        <begin position="1"/>
        <end position="19"/>
    </location>
</feature>
<keyword evidence="4" id="KW-1185">Reference proteome</keyword>
<dbReference type="SUPFAM" id="SSF49299">
    <property type="entry name" value="PKD domain"/>
    <property type="match status" value="2"/>
</dbReference>
<dbReference type="Proteomes" id="UP000290204">
    <property type="component" value="Unassembled WGS sequence"/>
</dbReference>
<accession>A0A4Q1CPD4</accession>
<feature type="domain" description="PKD" evidence="2">
    <location>
        <begin position="420"/>
        <end position="465"/>
    </location>
</feature>
<dbReference type="Pfam" id="PF13585">
    <property type="entry name" value="CHU_C"/>
    <property type="match status" value="1"/>
</dbReference>
<evidence type="ECO:0000313" key="3">
    <source>
        <dbReference type="EMBL" id="RXK62499.1"/>
    </source>
</evidence>
<evidence type="ECO:0000313" key="4">
    <source>
        <dbReference type="Proteomes" id="UP000290204"/>
    </source>
</evidence>
<dbReference type="InterPro" id="IPR035986">
    <property type="entry name" value="PKD_dom_sf"/>
</dbReference>
<evidence type="ECO:0000256" key="1">
    <source>
        <dbReference type="SAM" id="SignalP"/>
    </source>
</evidence>
<dbReference type="AlphaFoldDB" id="A0A4Q1CPD4"/>
<dbReference type="CDD" id="cd00146">
    <property type="entry name" value="PKD"/>
    <property type="match status" value="2"/>
</dbReference>
<protein>
    <submittedName>
        <fullName evidence="3">PKD domain-containing protein</fullName>
    </submittedName>
</protein>
<dbReference type="Pfam" id="PF18911">
    <property type="entry name" value="PKD_4"/>
    <property type="match status" value="1"/>
</dbReference>
<name>A0A4Q1CPD4_9BACT</name>
<feature type="chain" id="PRO_5020792007" evidence="1">
    <location>
        <begin position="20"/>
        <end position="882"/>
    </location>
</feature>
<dbReference type="RefSeq" id="WP_129129870.1">
    <property type="nucleotide sequence ID" value="NZ_SDHW01000001.1"/>
</dbReference>
<evidence type="ECO:0000259" key="2">
    <source>
        <dbReference type="PROSITE" id="PS50093"/>
    </source>
</evidence>
<dbReference type="InterPro" id="IPR000601">
    <property type="entry name" value="PKD_dom"/>
</dbReference>
<reference evidence="3 4" key="1">
    <citation type="submission" date="2019-01" db="EMBL/GenBank/DDBJ databases">
        <title>Lacibacter sp. strain TTM-7.</title>
        <authorList>
            <person name="Chen W.-M."/>
        </authorList>
    </citation>
    <scope>NUCLEOTIDE SEQUENCE [LARGE SCALE GENOMIC DNA]</scope>
    <source>
        <strain evidence="3 4">TTM-7</strain>
    </source>
</reference>